<dbReference type="RefSeq" id="XP_013019541.1">
    <property type="nucleotide sequence ID" value="XM_013164087.1"/>
</dbReference>
<dbReference type="EMBL" id="KE503207">
    <property type="protein sequence ID" value="EPX73175.1"/>
    <property type="molecule type" value="Genomic_DNA"/>
</dbReference>
<evidence type="ECO:0000256" key="1">
    <source>
        <dbReference type="SAM" id="Phobius"/>
    </source>
</evidence>
<dbReference type="GeneID" id="25033925"/>
<dbReference type="Proteomes" id="UP000016088">
    <property type="component" value="Unassembled WGS sequence"/>
</dbReference>
<accession>S9R4A8</accession>
<dbReference type="AlphaFoldDB" id="S9R4A8"/>
<keyword evidence="1" id="KW-1133">Transmembrane helix</keyword>
<dbReference type="VEuPathDB" id="FungiDB:SOCG_05785"/>
<keyword evidence="3" id="KW-1185">Reference proteome</keyword>
<feature type="transmembrane region" description="Helical" evidence="1">
    <location>
        <begin position="40"/>
        <end position="60"/>
    </location>
</feature>
<sequence>MCQVIQIDQFERSTLLLPFFFFSFHLRISFFIVLSSSLLFFLLCSPLLFLTLSTYLVFYIHNLHQQNMRQTDHDIQRTFLLSLFIRYFSLYGFS</sequence>
<keyword evidence="1" id="KW-0472">Membrane</keyword>
<keyword evidence="1" id="KW-0812">Transmembrane</keyword>
<reference evidence="2 3" key="1">
    <citation type="journal article" date="2011" name="Science">
        <title>Comparative functional genomics of the fission yeasts.</title>
        <authorList>
            <person name="Rhind N."/>
            <person name="Chen Z."/>
            <person name="Yassour M."/>
            <person name="Thompson D.A."/>
            <person name="Haas B.J."/>
            <person name="Habib N."/>
            <person name="Wapinski I."/>
            <person name="Roy S."/>
            <person name="Lin M.F."/>
            <person name="Heiman D.I."/>
            <person name="Young S.K."/>
            <person name="Furuya K."/>
            <person name="Guo Y."/>
            <person name="Pidoux A."/>
            <person name="Chen H.M."/>
            <person name="Robbertse B."/>
            <person name="Goldberg J.M."/>
            <person name="Aoki K."/>
            <person name="Bayne E.H."/>
            <person name="Berlin A.M."/>
            <person name="Desjardins C.A."/>
            <person name="Dobbs E."/>
            <person name="Dukaj L."/>
            <person name="Fan L."/>
            <person name="FitzGerald M.G."/>
            <person name="French C."/>
            <person name="Gujja S."/>
            <person name="Hansen K."/>
            <person name="Keifenheim D."/>
            <person name="Levin J.Z."/>
            <person name="Mosher R.A."/>
            <person name="Mueller C.A."/>
            <person name="Pfiffner J."/>
            <person name="Priest M."/>
            <person name="Russ C."/>
            <person name="Smialowska A."/>
            <person name="Swoboda P."/>
            <person name="Sykes S.M."/>
            <person name="Vaughn M."/>
            <person name="Vengrova S."/>
            <person name="Yoder R."/>
            <person name="Zeng Q."/>
            <person name="Allshire R."/>
            <person name="Baulcombe D."/>
            <person name="Birren B.W."/>
            <person name="Brown W."/>
            <person name="Ekwall K."/>
            <person name="Kellis M."/>
            <person name="Leatherwood J."/>
            <person name="Levin H."/>
            <person name="Margalit H."/>
            <person name="Martienssen R."/>
            <person name="Nieduszynski C.A."/>
            <person name="Spatafora J.W."/>
            <person name="Friedman N."/>
            <person name="Dalgaard J.Z."/>
            <person name="Baumann P."/>
            <person name="Niki H."/>
            <person name="Regev A."/>
            <person name="Nusbaum C."/>
        </authorList>
    </citation>
    <scope>NUCLEOTIDE SEQUENCE [LARGE SCALE GENOMIC DNA]</scope>
    <source>
        <strain evidence="3">yFS286</strain>
    </source>
</reference>
<gene>
    <name evidence="2" type="ORF">SOCG_05785</name>
</gene>
<name>S9R4A8_SCHOY</name>
<organism evidence="2 3">
    <name type="scientific">Schizosaccharomyces octosporus (strain yFS286)</name>
    <name type="common">Fission yeast</name>
    <name type="synonym">Octosporomyces octosporus</name>
    <dbReference type="NCBI Taxonomy" id="483514"/>
    <lineage>
        <taxon>Eukaryota</taxon>
        <taxon>Fungi</taxon>
        <taxon>Dikarya</taxon>
        <taxon>Ascomycota</taxon>
        <taxon>Taphrinomycotina</taxon>
        <taxon>Schizosaccharomycetes</taxon>
        <taxon>Schizosaccharomycetales</taxon>
        <taxon>Schizosaccharomycetaceae</taxon>
        <taxon>Schizosaccharomyces</taxon>
    </lineage>
</organism>
<feature type="transmembrane region" description="Helical" evidence="1">
    <location>
        <begin position="15"/>
        <end position="34"/>
    </location>
</feature>
<dbReference type="HOGENOM" id="CLU_2387435_0_0_1"/>
<evidence type="ECO:0000313" key="2">
    <source>
        <dbReference type="EMBL" id="EPX73175.1"/>
    </source>
</evidence>
<evidence type="ECO:0000313" key="3">
    <source>
        <dbReference type="Proteomes" id="UP000016088"/>
    </source>
</evidence>
<protein>
    <submittedName>
        <fullName evidence="2">Uncharacterized protein</fullName>
    </submittedName>
</protein>
<proteinExistence type="predicted"/>